<accession>A0ABQ8RUZ7</accession>
<gene>
    <name evidence="1" type="ORF">ANN_28109</name>
</gene>
<evidence type="ECO:0000313" key="2">
    <source>
        <dbReference type="Proteomes" id="UP001148838"/>
    </source>
</evidence>
<dbReference type="InterPro" id="IPR036397">
    <property type="entry name" value="RNaseH_sf"/>
</dbReference>
<keyword evidence="2" id="KW-1185">Reference proteome</keyword>
<name>A0ABQ8RUZ7_PERAM</name>
<sequence length="158" mass="18134">MIGEQLRGYQQPSLLFNVVPTAEDTDMNTSKMEQFPSASATPPSKLGPGVAKRKLFSSPHFSSSPRSNKLKMAALKAKYSPDMAPSDFFLFPLMKKPLRGRHFQNDEEVIFEVEHFLISQNADFYKQGLRQVIHHWEKCRVEVMMAVNKMERQINLCQ</sequence>
<dbReference type="PANTHER" id="PTHR46060:SF1">
    <property type="entry name" value="MARINER MOS1 TRANSPOSASE-LIKE PROTEIN"/>
    <property type="match status" value="1"/>
</dbReference>
<evidence type="ECO:0000313" key="1">
    <source>
        <dbReference type="EMBL" id="KAJ4425491.1"/>
    </source>
</evidence>
<protein>
    <submittedName>
        <fullName evidence="1">Uncharacterized protein</fullName>
    </submittedName>
</protein>
<reference evidence="1 2" key="1">
    <citation type="journal article" date="2022" name="Allergy">
        <title>Genome assembly and annotation of Periplaneta americana reveal a comprehensive cockroach allergen profile.</title>
        <authorList>
            <person name="Wang L."/>
            <person name="Xiong Q."/>
            <person name="Saelim N."/>
            <person name="Wang L."/>
            <person name="Nong W."/>
            <person name="Wan A.T."/>
            <person name="Shi M."/>
            <person name="Liu X."/>
            <person name="Cao Q."/>
            <person name="Hui J.H.L."/>
            <person name="Sookrung N."/>
            <person name="Leung T.F."/>
            <person name="Tungtrongchitr A."/>
            <person name="Tsui S.K.W."/>
        </authorList>
    </citation>
    <scope>NUCLEOTIDE SEQUENCE [LARGE SCALE GENOMIC DNA]</scope>
    <source>
        <strain evidence="1">PWHHKU_190912</strain>
    </source>
</reference>
<dbReference type="Proteomes" id="UP001148838">
    <property type="component" value="Unassembled WGS sequence"/>
</dbReference>
<organism evidence="1 2">
    <name type="scientific">Periplaneta americana</name>
    <name type="common">American cockroach</name>
    <name type="synonym">Blatta americana</name>
    <dbReference type="NCBI Taxonomy" id="6978"/>
    <lineage>
        <taxon>Eukaryota</taxon>
        <taxon>Metazoa</taxon>
        <taxon>Ecdysozoa</taxon>
        <taxon>Arthropoda</taxon>
        <taxon>Hexapoda</taxon>
        <taxon>Insecta</taxon>
        <taxon>Pterygota</taxon>
        <taxon>Neoptera</taxon>
        <taxon>Polyneoptera</taxon>
        <taxon>Dictyoptera</taxon>
        <taxon>Blattodea</taxon>
        <taxon>Blattoidea</taxon>
        <taxon>Blattidae</taxon>
        <taxon>Blattinae</taxon>
        <taxon>Periplaneta</taxon>
    </lineage>
</organism>
<dbReference type="InterPro" id="IPR052709">
    <property type="entry name" value="Transposase-MT_Hybrid"/>
</dbReference>
<dbReference type="Gene3D" id="3.30.420.10">
    <property type="entry name" value="Ribonuclease H-like superfamily/Ribonuclease H"/>
    <property type="match status" value="1"/>
</dbReference>
<dbReference type="PANTHER" id="PTHR46060">
    <property type="entry name" value="MARINER MOS1 TRANSPOSASE-LIKE PROTEIN"/>
    <property type="match status" value="1"/>
</dbReference>
<comment type="caution">
    <text evidence="1">The sequence shown here is derived from an EMBL/GenBank/DDBJ whole genome shotgun (WGS) entry which is preliminary data.</text>
</comment>
<proteinExistence type="predicted"/>
<dbReference type="EMBL" id="JAJSOF020000043">
    <property type="protein sequence ID" value="KAJ4425491.1"/>
    <property type="molecule type" value="Genomic_DNA"/>
</dbReference>